<protein>
    <submittedName>
        <fullName evidence="1">Aminoglycoside phosphotransferase</fullName>
    </submittedName>
</protein>
<name>A0A2U1ZZV5_9MICO</name>
<dbReference type="AlphaFoldDB" id="A0A2U1ZZV5"/>
<comment type="caution">
    <text evidence="1">The sequence shown here is derived from an EMBL/GenBank/DDBJ whole genome shotgun (WGS) entry which is preliminary data.</text>
</comment>
<reference evidence="1 2" key="1">
    <citation type="submission" date="2018-03" db="EMBL/GenBank/DDBJ databases">
        <title>Genome assembly of novel Miniimonas species PCH200.</title>
        <authorList>
            <person name="Thakur V."/>
            <person name="Kumar V."/>
            <person name="Singh D."/>
        </authorList>
    </citation>
    <scope>NUCLEOTIDE SEQUENCE [LARGE SCALE GENOMIC DNA]</scope>
    <source>
        <strain evidence="1 2">PCH200</strain>
    </source>
</reference>
<accession>A0A2U1ZZV5</accession>
<dbReference type="SUPFAM" id="SSF52540">
    <property type="entry name" value="P-loop containing nucleoside triphosphate hydrolases"/>
    <property type="match status" value="1"/>
</dbReference>
<dbReference type="InterPro" id="IPR027417">
    <property type="entry name" value="P-loop_NTPase"/>
</dbReference>
<evidence type="ECO:0000313" key="2">
    <source>
        <dbReference type="Proteomes" id="UP000245166"/>
    </source>
</evidence>
<dbReference type="Proteomes" id="UP000245166">
    <property type="component" value="Unassembled WGS sequence"/>
</dbReference>
<gene>
    <name evidence="1" type="ORF">C8046_10665</name>
</gene>
<organism evidence="1 2">
    <name type="scientific">Serinibacter arcticus</name>
    <dbReference type="NCBI Taxonomy" id="1655435"/>
    <lineage>
        <taxon>Bacteria</taxon>
        <taxon>Bacillati</taxon>
        <taxon>Actinomycetota</taxon>
        <taxon>Actinomycetes</taxon>
        <taxon>Micrococcales</taxon>
        <taxon>Beutenbergiaceae</taxon>
        <taxon>Serinibacter</taxon>
    </lineage>
</organism>
<keyword evidence="2" id="KW-1185">Reference proteome</keyword>
<dbReference type="InterPro" id="IPR017101">
    <property type="entry name" value="P-loop_ATP/GTP-bd_All4644_prd"/>
</dbReference>
<dbReference type="Gene3D" id="3.40.50.300">
    <property type="entry name" value="P-loop containing nucleotide triphosphate hydrolases"/>
    <property type="match status" value="1"/>
</dbReference>
<proteinExistence type="predicted"/>
<dbReference type="EMBL" id="PYHR01000002">
    <property type="protein sequence ID" value="PWD52506.1"/>
    <property type="molecule type" value="Genomic_DNA"/>
</dbReference>
<dbReference type="PIRSF" id="PIRSF037081">
    <property type="entry name" value="P-loop_All4644_prd"/>
    <property type="match status" value="1"/>
</dbReference>
<dbReference type="Pfam" id="PF13671">
    <property type="entry name" value="AAA_33"/>
    <property type="match status" value="1"/>
</dbReference>
<sequence length="148" mass="15856">MCGPAGSGKSTASRALEADGYVRLGWDEEAARRGFHGYPLPDGAVAQVHEAVRARLVELVEAGRDVVVDTSFWQRALRLSYRELLAPLGVVPTTVYLRVPIETLLARVAARTGAGPDDVVLSEATLRRFVAGFEVPTTEEGPLVVVDG</sequence>
<dbReference type="OrthoDB" id="2639622at2"/>
<evidence type="ECO:0000313" key="1">
    <source>
        <dbReference type="EMBL" id="PWD52506.1"/>
    </source>
</evidence>